<accession>E8LBB3</accession>
<proteinExistence type="predicted"/>
<dbReference type="HOGENOM" id="CLU_3203259_0_0_9"/>
<name>E8LBB3_9FIRM</name>
<dbReference type="AlphaFoldDB" id="E8LBB3"/>
<dbReference type="EMBL" id="AEVN01000005">
    <property type="protein sequence ID" value="EFY05914.1"/>
    <property type="molecule type" value="Genomic_DNA"/>
</dbReference>
<dbReference type="Proteomes" id="UP000004923">
    <property type="component" value="Unassembled WGS sequence"/>
</dbReference>
<organism evidence="2 3">
    <name type="scientific">Phascolarctobacterium succinatutens YIT 12067</name>
    <dbReference type="NCBI Taxonomy" id="626939"/>
    <lineage>
        <taxon>Bacteria</taxon>
        <taxon>Bacillati</taxon>
        <taxon>Bacillota</taxon>
        <taxon>Negativicutes</taxon>
        <taxon>Acidaminococcales</taxon>
        <taxon>Acidaminococcaceae</taxon>
        <taxon>Phascolarctobacterium</taxon>
    </lineage>
</organism>
<keyword evidence="3" id="KW-1185">Reference proteome</keyword>
<keyword evidence="1" id="KW-0472">Membrane</keyword>
<feature type="transmembrane region" description="Helical" evidence="1">
    <location>
        <begin position="15"/>
        <end position="36"/>
    </location>
</feature>
<evidence type="ECO:0000313" key="3">
    <source>
        <dbReference type="Proteomes" id="UP000004923"/>
    </source>
</evidence>
<sequence>MIGIMIAEAEISLGLYHLLFCVGVYAACIISVSINLQKAYSTLRT</sequence>
<evidence type="ECO:0000256" key="1">
    <source>
        <dbReference type="SAM" id="Phobius"/>
    </source>
</evidence>
<keyword evidence="1" id="KW-1133">Transmembrane helix</keyword>
<protein>
    <submittedName>
        <fullName evidence="2">Uncharacterized protein</fullName>
    </submittedName>
</protein>
<comment type="caution">
    <text evidence="2">The sequence shown here is derived from an EMBL/GenBank/DDBJ whole genome shotgun (WGS) entry which is preliminary data.</text>
</comment>
<keyword evidence="1" id="KW-0812">Transmembrane</keyword>
<reference evidence="2 3" key="1">
    <citation type="submission" date="2011-01" db="EMBL/GenBank/DDBJ databases">
        <authorList>
            <person name="Weinstock G."/>
            <person name="Sodergren E."/>
            <person name="Clifton S."/>
            <person name="Fulton L."/>
            <person name="Fulton B."/>
            <person name="Courtney L."/>
            <person name="Fronick C."/>
            <person name="Harrison M."/>
            <person name="Strong C."/>
            <person name="Farmer C."/>
            <person name="Delahaunty K."/>
            <person name="Markovic C."/>
            <person name="Hall O."/>
            <person name="Minx P."/>
            <person name="Tomlinson C."/>
            <person name="Mitreva M."/>
            <person name="Hou S."/>
            <person name="Chen J."/>
            <person name="Wollam A."/>
            <person name="Pepin K.H."/>
            <person name="Johnson M."/>
            <person name="Bhonagiri V."/>
            <person name="Zhang X."/>
            <person name="Suruliraj S."/>
            <person name="Warren W."/>
            <person name="Chinwalla A."/>
            <person name="Mardis E.R."/>
            <person name="Wilson R.K."/>
        </authorList>
    </citation>
    <scope>NUCLEOTIDE SEQUENCE [LARGE SCALE GENOMIC DNA]</scope>
    <source>
        <strain evidence="2 3">YIT 12067</strain>
    </source>
</reference>
<gene>
    <name evidence="2" type="ORF">HMPREF9443_00122</name>
</gene>
<evidence type="ECO:0000313" key="2">
    <source>
        <dbReference type="EMBL" id="EFY05914.1"/>
    </source>
</evidence>